<protein>
    <recommendedName>
        <fullName evidence="2">YCII-related domain-containing protein</fullName>
    </recommendedName>
</protein>
<dbReference type="SUPFAM" id="SSF54909">
    <property type="entry name" value="Dimeric alpha+beta barrel"/>
    <property type="match status" value="1"/>
</dbReference>
<dbReference type="RefSeq" id="WP_025866047.1">
    <property type="nucleotide sequence ID" value="NZ_BLAX01000001.1"/>
</dbReference>
<dbReference type="InterPro" id="IPR011008">
    <property type="entry name" value="Dimeric_a/b-barrel"/>
</dbReference>
<comment type="similarity">
    <text evidence="1">Belongs to the YciI family.</text>
</comment>
<dbReference type="InterPro" id="IPR005545">
    <property type="entry name" value="YCII"/>
</dbReference>
<dbReference type="AlphaFoldDB" id="A0A5M4B427"/>
<dbReference type="Pfam" id="PF03795">
    <property type="entry name" value="YCII"/>
    <property type="match status" value="1"/>
</dbReference>
<evidence type="ECO:0000256" key="1">
    <source>
        <dbReference type="ARBA" id="ARBA00007689"/>
    </source>
</evidence>
<sequence>MHYFMIEGTFYGPVPVSPEELENVIKEHIAYLQRGFNEGWMLFSGPKAQTGGGIILMKAGSMEEVEQFLADDPLKKSGVQEYHVVEFRFHDGQPEVKSWFS</sequence>
<comment type="caution">
    <text evidence="3">The sequence shown here is derived from an EMBL/GenBank/DDBJ whole genome shotgun (WGS) entry which is preliminary data.</text>
</comment>
<feature type="domain" description="YCII-related" evidence="2">
    <location>
        <begin position="15"/>
        <end position="88"/>
    </location>
</feature>
<accession>A0A5M4B427</accession>
<evidence type="ECO:0000313" key="3">
    <source>
        <dbReference type="EMBL" id="GET34874.1"/>
    </source>
</evidence>
<organism evidence="3 4">
    <name type="scientific">Prolixibacter bellariivorans</name>
    <dbReference type="NCBI Taxonomy" id="314319"/>
    <lineage>
        <taxon>Bacteria</taxon>
        <taxon>Pseudomonadati</taxon>
        <taxon>Bacteroidota</taxon>
        <taxon>Bacteroidia</taxon>
        <taxon>Marinilabiliales</taxon>
        <taxon>Prolixibacteraceae</taxon>
        <taxon>Prolixibacter</taxon>
    </lineage>
</organism>
<dbReference type="PANTHER" id="PTHR37828:SF1">
    <property type="entry name" value="YCII-RELATED DOMAIN-CONTAINING PROTEIN"/>
    <property type="match status" value="1"/>
</dbReference>
<name>A0A5M4B427_9BACT</name>
<proteinExistence type="inferred from homology"/>
<dbReference type="Proteomes" id="UP000391834">
    <property type="component" value="Unassembled WGS sequence"/>
</dbReference>
<dbReference type="OrthoDB" id="9814407at2"/>
<evidence type="ECO:0000259" key="2">
    <source>
        <dbReference type="Pfam" id="PF03795"/>
    </source>
</evidence>
<reference evidence="3 4" key="1">
    <citation type="submission" date="2019-10" db="EMBL/GenBank/DDBJ databases">
        <title>Prolixibacter strains distinguished by the presence of nitrate reductase genes were adept at nitrate-dependent anaerobic corrosion of metallic iron and carbon steel.</title>
        <authorList>
            <person name="Iino T."/>
            <person name="Shono N."/>
            <person name="Ito K."/>
            <person name="Nakamura R."/>
            <person name="Sueoka K."/>
            <person name="Harayama S."/>
            <person name="Ohkuma M."/>
        </authorList>
    </citation>
    <scope>NUCLEOTIDE SEQUENCE [LARGE SCALE GENOMIC DNA]</scope>
    <source>
        <strain evidence="3 4">JCM 13498</strain>
    </source>
</reference>
<evidence type="ECO:0000313" key="4">
    <source>
        <dbReference type="Proteomes" id="UP000391834"/>
    </source>
</evidence>
<dbReference type="PANTHER" id="PTHR37828">
    <property type="entry name" value="GSR2449 PROTEIN"/>
    <property type="match status" value="1"/>
</dbReference>
<dbReference type="Gene3D" id="3.30.70.1060">
    <property type="entry name" value="Dimeric alpha+beta barrel"/>
    <property type="match status" value="1"/>
</dbReference>
<keyword evidence="4" id="KW-1185">Reference proteome</keyword>
<dbReference type="EMBL" id="BLAX01000001">
    <property type="protein sequence ID" value="GET34874.1"/>
    <property type="molecule type" value="Genomic_DNA"/>
</dbReference>
<gene>
    <name evidence="3" type="ORF">PbJCM13498_37370</name>
</gene>